<evidence type="ECO:0000313" key="5">
    <source>
        <dbReference type="Proteomes" id="UP000290172"/>
    </source>
</evidence>
<dbReference type="RefSeq" id="WP_128980820.1">
    <property type="nucleotide sequence ID" value="NZ_PDKJ01000006.1"/>
</dbReference>
<dbReference type="GO" id="GO:0008714">
    <property type="term" value="F:AMP nucleosidase activity"/>
    <property type="evidence" value="ECO:0007669"/>
    <property type="project" value="UniProtKB-EC"/>
</dbReference>
<dbReference type="Gene3D" id="3.40.50.450">
    <property type="match status" value="1"/>
</dbReference>
<organism evidence="4 5">
    <name type="scientific">Halarcobacter ebronensis</name>
    <dbReference type="NCBI Taxonomy" id="1462615"/>
    <lineage>
        <taxon>Bacteria</taxon>
        <taxon>Pseudomonadati</taxon>
        <taxon>Campylobacterota</taxon>
        <taxon>Epsilonproteobacteria</taxon>
        <taxon>Campylobacterales</taxon>
        <taxon>Arcobacteraceae</taxon>
        <taxon>Halarcobacter</taxon>
    </lineage>
</organism>
<protein>
    <recommendedName>
        <fullName evidence="3">Cytokinin riboside 5'-monophosphate phosphoribohydrolase</fullName>
        <ecNumber evidence="3">3.2.2.n1</ecNumber>
    </recommendedName>
</protein>
<evidence type="ECO:0000256" key="1">
    <source>
        <dbReference type="ARBA" id="ARBA00000274"/>
    </source>
</evidence>
<dbReference type="EMBL" id="PDKJ01000006">
    <property type="protein sequence ID" value="RXJ68326.1"/>
    <property type="molecule type" value="Genomic_DNA"/>
</dbReference>
<evidence type="ECO:0000256" key="3">
    <source>
        <dbReference type="RuleBase" id="RU363015"/>
    </source>
</evidence>
<evidence type="ECO:0000313" key="4">
    <source>
        <dbReference type="EMBL" id="RXJ68326.1"/>
    </source>
</evidence>
<dbReference type="Proteomes" id="UP000290172">
    <property type="component" value="Unassembled WGS sequence"/>
</dbReference>
<comment type="catalytic activity">
    <reaction evidence="1">
        <text>AMP + H2O = D-ribose 5-phosphate + adenine</text>
        <dbReference type="Rhea" id="RHEA:20129"/>
        <dbReference type="ChEBI" id="CHEBI:15377"/>
        <dbReference type="ChEBI" id="CHEBI:16708"/>
        <dbReference type="ChEBI" id="CHEBI:78346"/>
        <dbReference type="ChEBI" id="CHEBI:456215"/>
        <dbReference type="EC" id="3.2.2.4"/>
    </reaction>
</comment>
<dbReference type="PANTHER" id="PTHR31223:SF70">
    <property type="entry name" value="LOG FAMILY PROTEIN YJL055W"/>
    <property type="match status" value="1"/>
</dbReference>
<dbReference type="GO" id="GO:0009691">
    <property type="term" value="P:cytokinin biosynthetic process"/>
    <property type="evidence" value="ECO:0007669"/>
    <property type="project" value="UniProtKB-UniRule"/>
</dbReference>
<dbReference type="NCBIfam" id="TIGR00730">
    <property type="entry name" value="Rossman fold protein, TIGR00730 family"/>
    <property type="match status" value="1"/>
</dbReference>
<dbReference type="AlphaFoldDB" id="A0A4Q0YD15"/>
<dbReference type="PANTHER" id="PTHR31223">
    <property type="entry name" value="LOG FAMILY PROTEIN YJL055W"/>
    <property type="match status" value="1"/>
</dbReference>
<name>A0A4Q0YD15_9BACT</name>
<keyword evidence="3" id="KW-0203">Cytokinin biosynthesis</keyword>
<dbReference type="EC" id="3.2.2.n1" evidence="3"/>
<comment type="similarity">
    <text evidence="2 3">Belongs to the LOG family.</text>
</comment>
<dbReference type="SUPFAM" id="SSF102405">
    <property type="entry name" value="MCP/YpsA-like"/>
    <property type="match status" value="1"/>
</dbReference>
<gene>
    <name evidence="4" type="ORF">CRV08_07810</name>
</gene>
<proteinExistence type="inferred from homology"/>
<dbReference type="Pfam" id="PF03641">
    <property type="entry name" value="Lysine_decarbox"/>
    <property type="match status" value="1"/>
</dbReference>
<accession>A0A4Q0YD15</accession>
<comment type="caution">
    <text evidence="4">The sequence shown here is derived from an EMBL/GenBank/DDBJ whole genome shotgun (WGS) entry which is preliminary data.</text>
</comment>
<dbReference type="GO" id="GO:0005829">
    <property type="term" value="C:cytosol"/>
    <property type="evidence" value="ECO:0007669"/>
    <property type="project" value="TreeGrafter"/>
</dbReference>
<sequence>MKIAIYCGTAFGESPIYKEKAIQMVHFLKSKECSIVYGGSKVGLMGVISNEAMSLGMNVYGVITYGLADKELENKNITELHHVETIRERKALMEEKADAFIALPGGFGTLEEITEIFTSIQISDSNKPCALLNVNGYYDKFLEFLRACEKEGFLLKEHIDAIIVSDSIEEIYNSFKNYTPPRRKWDILKAK</sequence>
<dbReference type="InterPro" id="IPR005269">
    <property type="entry name" value="LOG"/>
</dbReference>
<keyword evidence="3" id="KW-0378">Hydrolase</keyword>
<reference evidence="4 5" key="1">
    <citation type="submission" date="2017-10" db="EMBL/GenBank/DDBJ databases">
        <title>Genomics of the genus Arcobacter.</title>
        <authorList>
            <person name="Perez-Cataluna A."/>
            <person name="Figueras M.J."/>
        </authorList>
    </citation>
    <scope>NUCLEOTIDE SEQUENCE [LARGE SCALE GENOMIC DNA]</scope>
    <source>
        <strain evidence="4 5">CECT 8993</strain>
    </source>
</reference>
<dbReference type="InterPro" id="IPR031100">
    <property type="entry name" value="LOG_fam"/>
</dbReference>
<evidence type="ECO:0000256" key="2">
    <source>
        <dbReference type="ARBA" id="ARBA00006763"/>
    </source>
</evidence>